<proteinExistence type="predicted"/>
<protein>
    <submittedName>
        <fullName evidence="1">Uncharacterized protein</fullName>
    </submittedName>
</protein>
<organism evidence="1 2">
    <name type="scientific">Mammaliicoccus sciuri</name>
    <name type="common">Staphylococcus sciuri</name>
    <dbReference type="NCBI Taxonomy" id="1296"/>
    <lineage>
        <taxon>Bacteria</taxon>
        <taxon>Bacillati</taxon>
        <taxon>Bacillota</taxon>
        <taxon>Bacilli</taxon>
        <taxon>Bacillales</taxon>
        <taxon>Staphylococcaceae</taxon>
        <taxon>Mammaliicoccus</taxon>
    </lineage>
</organism>
<accession>A0AAJ4SK96</accession>
<evidence type="ECO:0000313" key="2">
    <source>
        <dbReference type="Proteomes" id="UP000274792"/>
    </source>
</evidence>
<dbReference type="RefSeq" id="WP_126476342.1">
    <property type="nucleotide sequence ID" value="NZ_RXWV01000003.1"/>
</dbReference>
<comment type="caution">
    <text evidence="1">The sequence shown here is derived from an EMBL/GenBank/DDBJ whole genome shotgun (WGS) entry which is preliminary data.</text>
</comment>
<dbReference type="Proteomes" id="UP000274792">
    <property type="component" value="Unassembled WGS sequence"/>
</dbReference>
<dbReference type="AlphaFoldDB" id="A0AAJ4SK96"/>
<evidence type="ECO:0000313" key="1">
    <source>
        <dbReference type="EMBL" id="RTX75372.1"/>
    </source>
</evidence>
<name>A0AAJ4SK96_MAMSC</name>
<dbReference type="EMBL" id="RXWV01000003">
    <property type="protein sequence ID" value="RTX75372.1"/>
    <property type="molecule type" value="Genomic_DNA"/>
</dbReference>
<reference evidence="1 2" key="1">
    <citation type="submission" date="2018-10" db="EMBL/GenBank/DDBJ databases">
        <title>A collection Staphylococci species genome sequencing.</title>
        <authorList>
            <person name="Cole K."/>
        </authorList>
    </citation>
    <scope>NUCLEOTIDE SEQUENCE [LARGE SCALE GENOMIC DNA]</scope>
    <source>
        <strain evidence="2">NCTC 12218</strain>
    </source>
</reference>
<gene>
    <name evidence="1" type="ORF">CD117_00470</name>
</gene>
<sequence>MTKIEKKDPVNQGFLERIWISRSFKLDSKQIPGLNEDELDLMIKSVIKVLDLEKTVFHIEENIGGDFW</sequence>